<accession>A0A6J8DV40</accession>
<evidence type="ECO:0000313" key="2">
    <source>
        <dbReference type="Proteomes" id="UP000507470"/>
    </source>
</evidence>
<keyword evidence="2" id="KW-1185">Reference proteome</keyword>
<protein>
    <recommendedName>
        <fullName evidence="3">Mab-21-like HhH/H2TH-like domain-containing protein</fullName>
    </recommendedName>
</protein>
<proteinExistence type="predicted"/>
<dbReference type="EMBL" id="CACVKT020008012">
    <property type="protein sequence ID" value="CAC5412434.1"/>
    <property type="molecule type" value="Genomic_DNA"/>
</dbReference>
<evidence type="ECO:0008006" key="3">
    <source>
        <dbReference type="Google" id="ProtNLM"/>
    </source>
</evidence>
<dbReference type="AlphaFoldDB" id="A0A6J8DV40"/>
<organism evidence="1 2">
    <name type="scientific">Mytilus coruscus</name>
    <name type="common">Sea mussel</name>
    <dbReference type="NCBI Taxonomy" id="42192"/>
    <lineage>
        <taxon>Eukaryota</taxon>
        <taxon>Metazoa</taxon>
        <taxon>Spiralia</taxon>
        <taxon>Lophotrochozoa</taxon>
        <taxon>Mollusca</taxon>
        <taxon>Bivalvia</taxon>
        <taxon>Autobranchia</taxon>
        <taxon>Pteriomorphia</taxon>
        <taxon>Mytilida</taxon>
        <taxon>Mytiloidea</taxon>
        <taxon>Mytilidae</taxon>
        <taxon>Mytilinae</taxon>
        <taxon>Mytilus</taxon>
    </lineage>
</organism>
<name>A0A6J8DV40_MYTCO</name>
<reference evidence="1 2" key="1">
    <citation type="submission" date="2020-06" db="EMBL/GenBank/DDBJ databases">
        <authorList>
            <person name="Li R."/>
            <person name="Bekaert M."/>
        </authorList>
    </citation>
    <scope>NUCLEOTIDE SEQUENCE [LARGE SCALE GENOMIC DNA]</scope>
    <source>
        <strain evidence="2">wild</strain>
    </source>
</reference>
<evidence type="ECO:0000313" key="1">
    <source>
        <dbReference type="EMBL" id="CAC5412434.1"/>
    </source>
</evidence>
<dbReference type="Proteomes" id="UP000507470">
    <property type="component" value="Unassembled WGS sequence"/>
</dbReference>
<sequence length="434" mass="50340">MNAVRDDIASNKIMTVITSGSFGEGLEMRGSDLDMMFVLKAVEVYEDVIPRFNPNKTYFSMERDDVKTGFTQLKLEYCTCTCQDAFKYCELHNGTYFLSSERIKQKYRTKEGHIHGPCISDKNDNIDLAMCFHCKTWISPAVQWVTRSYQISNFHSMWNFHMEPHTLYVNDVEKILKSNSLVYANVSLNHCPKLVKSDIFINAITHSVLCQQSSIKYMYTPYMSKWCSGHAQLIPVDSANSNNKYRYKQYRSCLCTLLQNVYHDVAAGWLMVASLFYKTKQYNKAVHISMYSISKLTPEKLYHDMTMSDINYQSLKLQLFKKRILIDMPKIMLVDFIGFCVNSKLIPDELQIFVSNGQTSFPSTSYAHFLNFLCHYHLENDSQCHDSFQDLQLVIKEHYLITEKREGAAYILLNVALQLLAISSRMTYECCSTY</sequence>
<gene>
    <name evidence="1" type="ORF">MCOR_45408</name>
</gene>